<name>A0L3L8_MAGMM</name>
<dbReference type="AlphaFoldDB" id="A0L3L8"/>
<dbReference type="KEGG" id="mgm:Mmc1_0032"/>
<dbReference type="OrthoDB" id="7165362at2"/>
<proteinExistence type="predicted"/>
<evidence type="ECO:0000313" key="2">
    <source>
        <dbReference type="Proteomes" id="UP000002586"/>
    </source>
</evidence>
<dbReference type="RefSeq" id="WP_011711735.1">
    <property type="nucleotide sequence ID" value="NC_008576.1"/>
</dbReference>
<reference evidence="2" key="1">
    <citation type="journal article" date="2009" name="Appl. Environ. Microbiol.">
        <title>Complete genome sequence of the chemolithoautotrophic marine magnetotactic coccus strain MC-1.</title>
        <authorList>
            <person name="Schubbe S."/>
            <person name="Williams T.J."/>
            <person name="Xie G."/>
            <person name="Kiss H.E."/>
            <person name="Brettin T.S."/>
            <person name="Martinez D."/>
            <person name="Ross C.A."/>
            <person name="Schuler D."/>
            <person name="Cox B.L."/>
            <person name="Nealson K.H."/>
            <person name="Bazylinski D.A."/>
        </authorList>
    </citation>
    <scope>NUCLEOTIDE SEQUENCE [LARGE SCALE GENOMIC DNA]</scope>
    <source>
        <strain evidence="2">ATCC BAA-1437 / JCM 17883 / MC-1</strain>
    </source>
</reference>
<gene>
    <name evidence="1" type="ordered locus">Mmc1_0032</name>
</gene>
<dbReference type="STRING" id="156889.Mmc1_0032"/>
<dbReference type="SUPFAM" id="SSF53474">
    <property type="entry name" value="alpha/beta-Hydrolases"/>
    <property type="match status" value="1"/>
</dbReference>
<dbReference type="Proteomes" id="UP000002586">
    <property type="component" value="Chromosome"/>
</dbReference>
<keyword evidence="2" id="KW-1185">Reference proteome</keyword>
<dbReference type="Gene3D" id="3.40.50.1820">
    <property type="entry name" value="alpha/beta hydrolase"/>
    <property type="match status" value="1"/>
</dbReference>
<reference evidence="1 2" key="2">
    <citation type="journal article" date="2012" name="Int. J. Syst. Evol. Microbiol.">
        <title>Magnetococcus marinus gen. nov., sp. nov., a marine, magnetotactic bacterium that represents a novel lineage (Magnetococcaceae fam. nov.; Magnetococcales ord. nov.) at the base of the Alphaproteobacteria.</title>
        <authorList>
            <person name="Bazylinski D.A."/>
            <person name="Williams T.J."/>
            <person name="Lefevre C.T."/>
            <person name="Berg R.J."/>
            <person name="Zhang C.L."/>
            <person name="Bowser S.S."/>
            <person name="Dean A.J."/>
            <person name="Beveridge T.J."/>
        </authorList>
    </citation>
    <scope>NUCLEOTIDE SEQUENCE [LARGE SCALE GENOMIC DNA]</scope>
    <source>
        <strain evidence="2">ATCC BAA-1437 / JCM 17883 / MC-1</strain>
    </source>
</reference>
<dbReference type="eggNOG" id="COG3208">
    <property type="taxonomic scope" value="Bacteria"/>
</dbReference>
<dbReference type="InterPro" id="IPR029058">
    <property type="entry name" value="AB_hydrolase_fold"/>
</dbReference>
<dbReference type="HOGENOM" id="CLU_020336_12_2_5"/>
<accession>A0L3L8</accession>
<protein>
    <submittedName>
        <fullName evidence="1">Biotin synthesis protein BioH</fullName>
    </submittedName>
</protein>
<sequence length="232" mass="25184">MRTVLMVHGWGLAPGLWRPMLGHMGPVELLRADLGFFHPHGQVTVPLPEGDWLGVGHSMGGLWLLQALLGEAETPQMAALARCKERCRGLVFINGFSRFHQGADFPHGVGARVIGRMRKQLTVDAMQVLRDFGSRSGLPVMGLPPGVKPHVARLDEGLAAISRWDGRAILQGWSHPFLAIASREDAIVSAAMSEQMFGGSALQWIEGGSHLLPLTHGQQMAAALQQSLESWL</sequence>
<dbReference type="EMBL" id="CP000471">
    <property type="protein sequence ID" value="ABK42561.1"/>
    <property type="molecule type" value="Genomic_DNA"/>
</dbReference>
<dbReference type="ESTHER" id="magsm-a0l3l8">
    <property type="family name" value="BioH"/>
</dbReference>
<evidence type="ECO:0000313" key="1">
    <source>
        <dbReference type="EMBL" id="ABK42561.1"/>
    </source>
</evidence>
<organism evidence="1 2">
    <name type="scientific">Magnetococcus marinus (strain ATCC BAA-1437 / JCM 17883 / MC-1)</name>
    <dbReference type="NCBI Taxonomy" id="156889"/>
    <lineage>
        <taxon>Bacteria</taxon>
        <taxon>Pseudomonadati</taxon>
        <taxon>Pseudomonadota</taxon>
        <taxon>Magnetococcia</taxon>
        <taxon>Magnetococcales</taxon>
        <taxon>Magnetococcaceae</taxon>
        <taxon>Magnetococcus</taxon>
    </lineage>
</organism>